<gene>
    <name evidence="4" type="ORF">SISNIDRAFT_459678</name>
</gene>
<dbReference type="GO" id="GO:0015031">
    <property type="term" value="P:protein transport"/>
    <property type="evidence" value="ECO:0007669"/>
    <property type="project" value="UniProtKB-KW"/>
</dbReference>
<dbReference type="InterPro" id="IPR050365">
    <property type="entry name" value="TIM50"/>
</dbReference>
<feature type="domain" description="FCP1 homology" evidence="3">
    <location>
        <begin position="121"/>
        <end position="310"/>
    </location>
</feature>
<evidence type="ECO:0000259" key="3">
    <source>
        <dbReference type="SMART" id="SM00577"/>
    </source>
</evidence>
<sequence>MPPSRKTKGRAVGRDPGLGAGSGLPRIAAYSNNVNEFDTMANTVAESKRVGDVEQRDWDVVEPDHQPVPFNPPTSPRRRPTSPTHFRKERSPTPLPEAVEPSPIYLALSEKASSTHPHPPSRKLLILDLNGTLVYRSGNRGTVYPGGVRPSHPRPYMSSFRDYLFHPKTKEWLDSMVWSSAQPHSVADMVRSCFGAEEVTPTIARKDEVAPVDRSKDGVLKKRNLVAIWARDTLGLSQRAIVQKTQTYKDLAKPWSLLPPHSLHLEPGSTKPQAHSALTTLLVDDSPLKAKIQPWNHVCVKEYDSELWTEAMQAKRFADASLAAAEPPVESSAEIAPTEAIEAADIAETAPEDASEARKKKRKRKKKKKAVESMDQGFTDPTLLSLVGVLETLKFEDNVAGWIRSGGLWAGMRTERLTGQDSNSSPLSADVSGGSDVPSSSPHPPSSQPPSSDPIFVDDSPTKKRQSNSSTLDTLLRKHSEAREDWVSNAGNDKAVHVQNSPATSLMWFESEEVMEYWAEKGRIALERLGIAVDDGIVPL</sequence>
<feature type="compositionally biased region" description="Pro residues" evidence="2">
    <location>
        <begin position="441"/>
        <end position="452"/>
    </location>
</feature>
<evidence type="ECO:0000256" key="2">
    <source>
        <dbReference type="SAM" id="MobiDB-lite"/>
    </source>
</evidence>
<evidence type="ECO:0000313" key="4">
    <source>
        <dbReference type="EMBL" id="KZS88457.1"/>
    </source>
</evidence>
<dbReference type="SMART" id="SM00577">
    <property type="entry name" value="CPDc"/>
    <property type="match status" value="1"/>
</dbReference>
<comment type="similarity">
    <text evidence="1">Belongs to the TIM50 family.</text>
</comment>
<feature type="region of interest" description="Disordered" evidence="2">
    <location>
        <begin position="1"/>
        <end position="25"/>
    </location>
</feature>
<keyword evidence="1" id="KW-0813">Transport</keyword>
<dbReference type="GO" id="GO:0005744">
    <property type="term" value="C:TIM23 mitochondrial import inner membrane translocase complex"/>
    <property type="evidence" value="ECO:0007669"/>
    <property type="project" value="UniProtKB-UniRule"/>
</dbReference>
<keyword evidence="1" id="KW-0809">Transit peptide</keyword>
<feature type="region of interest" description="Disordered" evidence="2">
    <location>
        <begin position="417"/>
        <end position="475"/>
    </location>
</feature>
<organism evidence="4 5">
    <name type="scientific">Sistotremastrum niveocremeum HHB9708</name>
    <dbReference type="NCBI Taxonomy" id="1314777"/>
    <lineage>
        <taxon>Eukaryota</taxon>
        <taxon>Fungi</taxon>
        <taxon>Dikarya</taxon>
        <taxon>Basidiomycota</taxon>
        <taxon>Agaricomycotina</taxon>
        <taxon>Agaricomycetes</taxon>
        <taxon>Sistotremastrales</taxon>
        <taxon>Sistotremastraceae</taxon>
        <taxon>Sertulicium</taxon>
        <taxon>Sertulicium niveocremeum</taxon>
    </lineage>
</organism>
<name>A0A164P7Y7_9AGAM</name>
<reference evidence="4 5" key="1">
    <citation type="journal article" date="2016" name="Mol. Biol. Evol.">
        <title>Comparative Genomics of Early-Diverging Mushroom-Forming Fungi Provides Insights into the Origins of Lignocellulose Decay Capabilities.</title>
        <authorList>
            <person name="Nagy L.G."/>
            <person name="Riley R."/>
            <person name="Tritt A."/>
            <person name="Adam C."/>
            <person name="Daum C."/>
            <person name="Floudas D."/>
            <person name="Sun H."/>
            <person name="Yadav J.S."/>
            <person name="Pangilinan J."/>
            <person name="Larsson K.H."/>
            <person name="Matsuura K."/>
            <person name="Barry K."/>
            <person name="Labutti K."/>
            <person name="Kuo R."/>
            <person name="Ohm R.A."/>
            <person name="Bhattacharya S.S."/>
            <person name="Shirouzu T."/>
            <person name="Yoshinaga Y."/>
            <person name="Martin F.M."/>
            <person name="Grigoriev I.V."/>
            <person name="Hibbett D.S."/>
        </authorList>
    </citation>
    <scope>NUCLEOTIDE SEQUENCE [LARGE SCALE GENOMIC DNA]</scope>
    <source>
        <strain evidence="4 5">HHB9708</strain>
    </source>
</reference>
<dbReference type="STRING" id="1314777.A0A164P7Y7"/>
<feature type="compositionally biased region" description="Basic residues" evidence="2">
    <location>
        <begin position="1"/>
        <end position="11"/>
    </location>
</feature>
<keyword evidence="5" id="KW-1185">Reference proteome</keyword>
<comment type="subcellular location">
    <subcellularLocation>
        <location evidence="1">Mitochondrion inner membrane</location>
        <topology evidence="1">Single-pass membrane protein</topology>
    </subcellularLocation>
</comment>
<feature type="compositionally biased region" description="Basic residues" evidence="2">
    <location>
        <begin position="358"/>
        <end position="369"/>
    </location>
</feature>
<dbReference type="OrthoDB" id="1711508at2759"/>
<feature type="region of interest" description="Disordered" evidence="2">
    <location>
        <begin position="342"/>
        <end position="374"/>
    </location>
</feature>
<feature type="compositionally biased region" description="Basic residues" evidence="2">
    <location>
        <begin position="76"/>
        <end position="88"/>
    </location>
</feature>
<dbReference type="PANTHER" id="PTHR12210">
    <property type="entry name" value="DULLARD PROTEIN PHOSPHATASE"/>
    <property type="match status" value="1"/>
</dbReference>
<dbReference type="InterPro" id="IPR004274">
    <property type="entry name" value="FCP1_dom"/>
</dbReference>
<dbReference type="AlphaFoldDB" id="A0A164P7Y7"/>
<feature type="compositionally biased region" description="Basic and acidic residues" evidence="2">
    <location>
        <begin position="46"/>
        <end position="65"/>
    </location>
</feature>
<comment type="subunit">
    <text evidence="1">Component of the TIM23 complex.</text>
</comment>
<comment type="function">
    <text evidence="1">Essential component of the TIM23 complex, a complex that mediates the translocation of transit peptide-containing proteins across the mitochondrial inner membrane.</text>
</comment>
<dbReference type="InterPro" id="IPR036412">
    <property type="entry name" value="HAD-like_sf"/>
</dbReference>
<dbReference type="SUPFAM" id="SSF56784">
    <property type="entry name" value="HAD-like"/>
    <property type="match status" value="1"/>
</dbReference>
<keyword evidence="1" id="KW-0811">Translocation</keyword>
<protein>
    <recommendedName>
        <fullName evidence="1">Mitochondrial import inner membrane translocase subunit TIM50</fullName>
    </recommendedName>
</protein>
<feature type="compositionally biased region" description="Low complexity" evidence="2">
    <location>
        <begin position="428"/>
        <end position="440"/>
    </location>
</feature>
<keyword evidence="1" id="KW-0496">Mitochondrion</keyword>
<evidence type="ECO:0000313" key="5">
    <source>
        <dbReference type="Proteomes" id="UP000076722"/>
    </source>
</evidence>
<dbReference type="EMBL" id="KV419436">
    <property type="protein sequence ID" value="KZS88457.1"/>
    <property type="molecule type" value="Genomic_DNA"/>
</dbReference>
<dbReference type="Gene3D" id="3.40.50.1000">
    <property type="entry name" value="HAD superfamily/HAD-like"/>
    <property type="match status" value="1"/>
</dbReference>
<keyword evidence="1" id="KW-0653">Protein transport</keyword>
<proteinExistence type="inferred from homology"/>
<dbReference type="InterPro" id="IPR023214">
    <property type="entry name" value="HAD_sf"/>
</dbReference>
<accession>A0A164P7Y7</accession>
<evidence type="ECO:0000256" key="1">
    <source>
        <dbReference type="RuleBase" id="RU365079"/>
    </source>
</evidence>
<dbReference type="Proteomes" id="UP000076722">
    <property type="component" value="Unassembled WGS sequence"/>
</dbReference>
<feature type="region of interest" description="Disordered" evidence="2">
    <location>
        <begin position="46"/>
        <end position="100"/>
    </location>
</feature>